<dbReference type="GO" id="GO:0051301">
    <property type="term" value="P:cell division"/>
    <property type="evidence" value="ECO:0007669"/>
    <property type="project" value="InterPro"/>
</dbReference>
<keyword evidence="4 12" id="KW-0812">Transmembrane</keyword>
<dbReference type="EC" id="2.4.99.28" evidence="10"/>
<dbReference type="GO" id="GO:0032153">
    <property type="term" value="C:cell division site"/>
    <property type="evidence" value="ECO:0007669"/>
    <property type="project" value="TreeGrafter"/>
</dbReference>
<evidence type="ECO:0000313" key="13">
    <source>
        <dbReference type="EMBL" id="EKC47340.1"/>
    </source>
</evidence>
<keyword evidence="7 12" id="KW-1133">Transmembrane helix</keyword>
<reference evidence="13" key="1">
    <citation type="journal article" date="2013" name="Environ. Microbiol.">
        <title>Microbiota from the distal guts of lean and obese adolescents exhibit partial functional redundancy besides clear differences in community structure.</title>
        <authorList>
            <person name="Ferrer M."/>
            <person name="Ruiz A."/>
            <person name="Lanza F."/>
            <person name="Haange S.B."/>
            <person name="Oberbach A."/>
            <person name="Till H."/>
            <person name="Bargiela R."/>
            <person name="Campoy C."/>
            <person name="Segura M.T."/>
            <person name="Richter M."/>
            <person name="von Bergen M."/>
            <person name="Seifert J."/>
            <person name="Suarez A."/>
        </authorList>
    </citation>
    <scope>NUCLEOTIDE SEQUENCE</scope>
</reference>
<dbReference type="EMBL" id="AJWY01013358">
    <property type="protein sequence ID" value="EKC47340.1"/>
    <property type="molecule type" value="Genomic_DNA"/>
</dbReference>
<dbReference type="GO" id="GO:0015648">
    <property type="term" value="F:lipid-linked peptidoglycan transporter activity"/>
    <property type="evidence" value="ECO:0007669"/>
    <property type="project" value="TreeGrafter"/>
</dbReference>
<sequence>ALFSEPYNGCYRWVYMFGTTLQPSELAKFSAILGLACFADRYYEKRGTLLYGIVLPVLPLLPVVVLLYKEPHNSAIMLILLIAGSMILCGGVGRFWCIPAAGAAAFVIYKMLTGQNNYVQQRLGAWNGDEGDILYQTQQSLYSIASGGLTGLGIGNSRQKHLWLPEASNDFIFSVLCEELGFIGAVICMG</sequence>
<dbReference type="GO" id="GO:0008360">
    <property type="term" value="P:regulation of cell shape"/>
    <property type="evidence" value="ECO:0007669"/>
    <property type="project" value="UniProtKB-KW"/>
</dbReference>
<keyword evidence="2" id="KW-0328">Glycosyltransferase</keyword>
<feature type="transmembrane region" description="Helical" evidence="12">
    <location>
        <begin position="49"/>
        <end position="68"/>
    </location>
</feature>
<dbReference type="GO" id="GO:0008955">
    <property type="term" value="F:peptidoglycan glycosyltransferase activity"/>
    <property type="evidence" value="ECO:0007669"/>
    <property type="project" value="UniProtKB-EC"/>
</dbReference>
<keyword evidence="8 12" id="KW-0472">Membrane</keyword>
<dbReference type="PANTHER" id="PTHR30474">
    <property type="entry name" value="CELL CYCLE PROTEIN"/>
    <property type="match status" value="1"/>
</dbReference>
<dbReference type="PANTHER" id="PTHR30474:SF2">
    <property type="entry name" value="PEPTIDOGLYCAN GLYCOSYLTRANSFERASE FTSW-RELATED"/>
    <property type="match status" value="1"/>
</dbReference>
<dbReference type="GO" id="GO:0009252">
    <property type="term" value="P:peptidoglycan biosynthetic process"/>
    <property type="evidence" value="ECO:0007669"/>
    <property type="project" value="UniProtKB-KW"/>
</dbReference>
<keyword evidence="5" id="KW-0133">Cell shape</keyword>
<dbReference type="Pfam" id="PF01098">
    <property type="entry name" value="FTSW_RODA_SPOVE"/>
    <property type="match status" value="1"/>
</dbReference>
<evidence type="ECO:0000256" key="3">
    <source>
        <dbReference type="ARBA" id="ARBA00022679"/>
    </source>
</evidence>
<keyword evidence="6" id="KW-0573">Peptidoglycan synthesis</keyword>
<evidence type="ECO:0000256" key="1">
    <source>
        <dbReference type="ARBA" id="ARBA00004141"/>
    </source>
</evidence>
<protein>
    <recommendedName>
        <fullName evidence="10">peptidoglycan glycosyltransferase</fullName>
        <ecNumber evidence="10">2.4.99.28</ecNumber>
    </recommendedName>
    <alternativeName>
        <fullName evidence="9">Peptidoglycan polymerase</fullName>
    </alternativeName>
</protein>
<dbReference type="AlphaFoldDB" id="K1S0S2"/>
<evidence type="ECO:0000256" key="6">
    <source>
        <dbReference type="ARBA" id="ARBA00022984"/>
    </source>
</evidence>
<proteinExistence type="predicted"/>
<organism evidence="13">
    <name type="scientific">human gut metagenome</name>
    <dbReference type="NCBI Taxonomy" id="408170"/>
    <lineage>
        <taxon>unclassified sequences</taxon>
        <taxon>metagenomes</taxon>
        <taxon>organismal metagenomes</taxon>
    </lineage>
</organism>
<dbReference type="GO" id="GO:0005886">
    <property type="term" value="C:plasma membrane"/>
    <property type="evidence" value="ECO:0007669"/>
    <property type="project" value="TreeGrafter"/>
</dbReference>
<evidence type="ECO:0000256" key="9">
    <source>
        <dbReference type="ARBA" id="ARBA00032370"/>
    </source>
</evidence>
<evidence type="ECO:0000256" key="10">
    <source>
        <dbReference type="ARBA" id="ARBA00044770"/>
    </source>
</evidence>
<dbReference type="InterPro" id="IPR001182">
    <property type="entry name" value="FtsW/RodA"/>
</dbReference>
<evidence type="ECO:0000256" key="11">
    <source>
        <dbReference type="ARBA" id="ARBA00049902"/>
    </source>
</evidence>
<evidence type="ECO:0000256" key="8">
    <source>
        <dbReference type="ARBA" id="ARBA00023136"/>
    </source>
</evidence>
<feature type="non-terminal residue" evidence="13">
    <location>
        <position position="190"/>
    </location>
</feature>
<name>K1S0S2_9ZZZZ</name>
<evidence type="ECO:0000256" key="2">
    <source>
        <dbReference type="ARBA" id="ARBA00022676"/>
    </source>
</evidence>
<evidence type="ECO:0000256" key="12">
    <source>
        <dbReference type="SAM" id="Phobius"/>
    </source>
</evidence>
<evidence type="ECO:0000256" key="5">
    <source>
        <dbReference type="ARBA" id="ARBA00022960"/>
    </source>
</evidence>
<feature type="transmembrane region" description="Helical" evidence="12">
    <location>
        <begin position="75"/>
        <end position="96"/>
    </location>
</feature>
<feature type="non-terminal residue" evidence="13">
    <location>
        <position position="1"/>
    </location>
</feature>
<comment type="subcellular location">
    <subcellularLocation>
        <location evidence="1">Membrane</location>
        <topology evidence="1">Multi-pass membrane protein</topology>
    </subcellularLocation>
</comment>
<keyword evidence="3" id="KW-0808">Transferase</keyword>
<gene>
    <name evidence="13" type="ORF">LEA_19423</name>
</gene>
<comment type="catalytic activity">
    <reaction evidence="11">
        <text>[GlcNAc-(1-&gt;4)-Mur2Ac(oyl-L-Ala-gamma-D-Glu-L-Lys-D-Ala-D-Ala)](n)-di-trans,octa-cis-undecaprenyl diphosphate + beta-D-GlcNAc-(1-&gt;4)-Mur2Ac(oyl-L-Ala-gamma-D-Glu-L-Lys-D-Ala-D-Ala)-di-trans,octa-cis-undecaprenyl diphosphate = [GlcNAc-(1-&gt;4)-Mur2Ac(oyl-L-Ala-gamma-D-Glu-L-Lys-D-Ala-D-Ala)](n+1)-di-trans,octa-cis-undecaprenyl diphosphate + di-trans,octa-cis-undecaprenyl diphosphate + H(+)</text>
        <dbReference type="Rhea" id="RHEA:23708"/>
        <dbReference type="Rhea" id="RHEA-COMP:9602"/>
        <dbReference type="Rhea" id="RHEA-COMP:9603"/>
        <dbReference type="ChEBI" id="CHEBI:15378"/>
        <dbReference type="ChEBI" id="CHEBI:58405"/>
        <dbReference type="ChEBI" id="CHEBI:60033"/>
        <dbReference type="ChEBI" id="CHEBI:78435"/>
        <dbReference type="EC" id="2.4.99.28"/>
    </reaction>
</comment>
<evidence type="ECO:0000256" key="4">
    <source>
        <dbReference type="ARBA" id="ARBA00022692"/>
    </source>
</evidence>
<comment type="caution">
    <text evidence="13">The sequence shown here is derived from an EMBL/GenBank/DDBJ whole genome shotgun (WGS) entry which is preliminary data.</text>
</comment>
<accession>K1S0S2</accession>
<evidence type="ECO:0000256" key="7">
    <source>
        <dbReference type="ARBA" id="ARBA00022989"/>
    </source>
</evidence>